<dbReference type="PANTHER" id="PTHR34220">
    <property type="entry name" value="SENSOR HISTIDINE KINASE YPDA"/>
    <property type="match status" value="1"/>
</dbReference>
<dbReference type="InterPro" id="IPR005467">
    <property type="entry name" value="His_kinase_dom"/>
</dbReference>
<dbReference type="PANTHER" id="PTHR34220:SF9">
    <property type="entry name" value="SIGNAL TRANSDUCTION HISTIDINE KINASE INTERNAL REGION DOMAIN-CONTAINING PROTEIN"/>
    <property type="match status" value="1"/>
</dbReference>
<comment type="caution">
    <text evidence="3">The sequence shown here is derived from an EMBL/GenBank/DDBJ whole genome shotgun (WGS) entry which is preliminary data.</text>
</comment>
<dbReference type="SMART" id="SM00387">
    <property type="entry name" value="HATPase_c"/>
    <property type="match status" value="1"/>
</dbReference>
<dbReference type="EMBL" id="BMLY01000004">
    <property type="protein sequence ID" value="GGP26889.1"/>
    <property type="molecule type" value="Genomic_DNA"/>
</dbReference>
<feature type="transmembrane region" description="Helical" evidence="1">
    <location>
        <begin position="51"/>
        <end position="70"/>
    </location>
</feature>
<keyword evidence="1" id="KW-1133">Transmembrane helix</keyword>
<evidence type="ECO:0000259" key="2">
    <source>
        <dbReference type="PROSITE" id="PS50109"/>
    </source>
</evidence>
<evidence type="ECO:0000313" key="4">
    <source>
        <dbReference type="Proteomes" id="UP000621859"/>
    </source>
</evidence>
<dbReference type="Gene3D" id="3.30.565.10">
    <property type="entry name" value="Histidine kinase-like ATPase, C-terminal domain"/>
    <property type="match status" value="1"/>
</dbReference>
<reference evidence="4" key="1">
    <citation type="journal article" date="2019" name="Int. J. Syst. Evol. Microbiol.">
        <title>The Global Catalogue of Microorganisms (GCM) 10K type strain sequencing project: providing services to taxonomists for standard genome sequencing and annotation.</title>
        <authorList>
            <consortium name="The Broad Institute Genomics Platform"/>
            <consortium name="The Broad Institute Genome Sequencing Center for Infectious Disease"/>
            <person name="Wu L."/>
            <person name="Ma J."/>
        </authorList>
    </citation>
    <scope>NUCLEOTIDE SEQUENCE [LARGE SCALE GENOMIC DNA]</scope>
    <source>
        <strain evidence="4">CGMCC 1.8860</strain>
    </source>
</reference>
<dbReference type="Pfam" id="PF06580">
    <property type="entry name" value="His_kinase"/>
    <property type="match status" value="1"/>
</dbReference>
<evidence type="ECO:0000256" key="1">
    <source>
        <dbReference type="SAM" id="Phobius"/>
    </source>
</evidence>
<protein>
    <recommendedName>
        <fullName evidence="2">Histidine kinase domain-containing protein</fullName>
    </recommendedName>
</protein>
<evidence type="ECO:0000313" key="3">
    <source>
        <dbReference type="EMBL" id="GGP26889.1"/>
    </source>
</evidence>
<gene>
    <name evidence="3" type="ORF">GCM10010971_27080</name>
</gene>
<dbReference type="InterPro" id="IPR003594">
    <property type="entry name" value="HATPase_dom"/>
</dbReference>
<accession>A0ABQ2PNQ4</accession>
<keyword evidence="1" id="KW-0472">Membrane</keyword>
<name>A0ABQ2PNQ4_9NEIS</name>
<keyword evidence="1" id="KW-0812">Transmembrane</keyword>
<feature type="domain" description="Histidine kinase" evidence="2">
    <location>
        <begin position="155"/>
        <end position="356"/>
    </location>
</feature>
<dbReference type="SUPFAM" id="SSF55874">
    <property type="entry name" value="ATPase domain of HSP90 chaperone/DNA topoisomerase II/histidine kinase"/>
    <property type="match status" value="1"/>
</dbReference>
<dbReference type="RefSeq" id="WP_229679115.1">
    <property type="nucleotide sequence ID" value="NZ_BMLY01000004.1"/>
</dbReference>
<feature type="transmembrane region" description="Helical" evidence="1">
    <location>
        <begin position="119"/>
        <end position="141"/>
    </location>
</feature>
<sequence>MSEQLAPRPPAFMSSRWASLTDTGSPWFAITLVILNSLIGLGFWFGGHGDVLWFDLLISNSIGFVAWGFGRLMTRGGRQAGLVVRSLVIAPVSVLIGVAVTGLTTGVLPPLVGPDAGRIWLHLLPTFLVASVVCALVTILFQSMRMRTALETEKRRAAELRQSETAARLAMLQAQIEPHFLFNTLANVQSLISRDPDRAAQMLDHLNRYLRASLSRTRKPQSLLQEELTLIEALLSIAAIRLGERLQYRIDVAATLRDLVLPPLLLQPLVENALLHGIEPAVEGGSITVSARREGAQLILSVIDTGVGLGVSTHVHGGVGLSSVRTRLHTLYGERASLSVSANTGAGVTACLTIPV</sequence>
<dbReference type="PROSITE" id="PS50109">
    <property type="entry name" value="HIS_KIN"/>
    <property type="match status" value="1"/>
</dbReference>
<keyword evidence="4" id="KW-1185">Reference proteome</keyword>
<feature type="transmembrane region" description="Helical" evidence="1">
    <location>
        <begin position="82"/>
        <end position="107"/>
    </location>
</feature>
<dbReference type="InterPro" id="IPR050640">
    <property type="entry name" value="Bact_2-comp_sensor_kinase"/>
</dbReference>
<feature type="transmembrane region" description="Helical" evidence="1">
    <location>
        <begin position="26"/>
        <end position="45"/>
    </location>
</feature>
<dbReference type="Proteomes" id="UP000621859">
    <property type="component" value="Unassembled WGS sequence"/>
</dbReference>
<dbReference type="InterPro" id="IPR010559">
    <property type="entry name" value="Sig_transdc_His_kin_internal"/>
</dbReference>
<proteinExistence type="predicted"/>
<organism evidence="3 4">
    <name type="scientific">Silvimonas amylolytica</name>
    <dbReference type="NCBI Taxonomy" id="449663"/>
    <lineage>
        <taxon>Bacteria</taxon>
        <taxon>Pseudomonadati</taxon>
        <taxon>Pseudomonadota</taxon>
        <taxon>Betaproteobacteria</taxon>
        <taxon>Neisseriales</taxon>
        <taxon>Chitinibacteraceae</taxon>
        <taxon>Silvimonas</taxon>
    </lineage>
</organism>
<dbReference type="Pfam" id="PF02518">
    <property type="entry name" value="HATPase_c"/>
    <property type="match status" value="1"/>
</dbReference>
<dbReference type="InterPro" id="IPR036890">
    <property type="entry name" value="HATPase_C_sf"/>
</dbReference>